<dbReference type="Proteomes" id="UP000245119">
    <property type="component" value="Linkage Group LG8"/>
</dbReference>
<sequence length="88" mass="9377">MTGSKSHNVQDVQFSFVKRSGNHTAMEWRVVCLRLTHGLQAPEVIYPGLRKGQATAAGANPVVQVYGSDADDVGAGWGNMNTGSGVWC</sequence>
<proteinExistence type="predicted"/>
<keyword evidence="2" id="KW-1185">Reference proteome</keyword>
<evidence type="ECO:0000313" key="1">
    <source>
        <dbReference type="EMBL" id="PVD25846.1"/>
    </source>
</evidence>
<accession>A0A2T7NXF4</accession>
<gene>
    <name evidence="1" type="ORF">C0Q70_13510</name>
</gene>
<protein>
    <submittedName>
        <fullName evidence="1">Uncharacterized protein</fullName>
    </submittedName>
</protein>
<comment type="caution">
    <text evidence="1">The sequence shown here is derived from an EMBL/GenBank/DDBJ whole genome shotgun (WGS) entry which is preliminary data.</text>
</comment>
<evidence type="ECO:0000313" key="2">
    <source>
        <dbReference type="Proteomes" id="UP000245119"/>
    </source>
</evidence>
<organism evidence="1 2">
    <name type="scientific">Pomacea canaliculata</name>
    <name type="common">Golden apple snail</name>
    <dbReference type="NCBI Taxonomy" id="400727"/>
    <lineage>
        <taxon>Eukaryota</taxon>
        <taxon>Metazoa</taxon>
        <taxon>Spiralia</taxon>
        <taxon>Lophotrochozoa</taxon>
        <taxon>Mollusca</taxon>
        <taxon>Gastropoda</taxon>
        <taxon>Caenogastropoda</taxon>
        <taxon>Architaenioglossa</taxon>
        <taxon>Ampullarioidea</taxon>
        <taxon>Ampullariidae</taxon>
        <taxon>Pomacea</taxon>
    </lineage>
</organism>
<dbReference type="AlphaFoldDB" id="A0A2T7NXF4"/>
<dbReference type="EMBL" id="PZQS01000008">
    <property type="protein sequence ID" value="PVD25846.1"/>
    <property type="molecule type" value="Genomic_DNA"/>
</dbReference>
<name>A0A2T7NXF4_POMCA</name>
<reference evidence="1 2" key="1">
    <citation type="submission" date="2018-04" db="EMBL/GenBank/DDBJ databases">
        <title>The genome of golden apple snail Pomacea canaliculata provides insight into stress tolerance and invasive adaptation.</title>
        <authorList>
            <person name="Liu C."/>
            <person name="Liu B."/>
            <person name="Ren Y."/>
            <person name="Zhang Y."/>
            <person name="Wang H."/>
            <person name="Li S."/>
            <person name="Jiang F."/>
            <person name="Yin L."/>
            <person name="Zhang G."/>
            <person name="Qian W."/>
            <person name="Fan W."/>
        </authorList>
    </citation>
    <scope>NUCLEOTIDE SEQUENCE [LARGE SCALE GENOMIC DNA]</scope>
    <source>
        <strain evidence="1">SZHN2017</strain>
        <tissue evidence="1">Muscle</tissue>
    </source>
</reference>